<feature type="coiled-coil region" evidence="2">
    <location>
        <begin position="67"/>
        <end position="115"/>
    </location>
</feature>
<dbReference type="Gene3D" id="1.10.530.10">
    <property type="match status" value="1"/>
</dbReference>
<evidence type="ECO:0000256" key="1">
    <source>
        <dbReference type="ARBA" id="ARBA00022801"/>
    </source>
</evidence>
<proteinExistence type="predicted"/>
<organism evidence="5 6">
    <name type="scientific">Mycobacterium phage KandZ</name>
    <dbReference type="NCBI Taxonomy" id="2419979"/>
    <lineage>
        <taxon>Viruses</taxon>
        <taxon>Duplodnaviria</taxon>
        <taxon>Heunggongvirae</taxon>
        <taxon>Uroviricota</taxon>
        <taxon>Caudoviricetes</taxon>
        <taxon>Dclasvirinae</taxon>
        <taxon>Plotvirus</taxon>
        <taxon>Plotvirus plot</taxon>
    </lineage>
</organism>
<evidence type="ECO:0000313" key="5">
    <source>
        <dbReference type="EMBL" id="AYN58169.1"/>
    </source>
</evidence>
<feature type="domain" description="Resuscitation-promoting factor core lysozyme-like" evidence="4">
    <location>
        <begin position="907"/>
        <end position="980"/>
    </location>
</feature>
<evidence type="ECO:0000313" key="6">
    <source>
        <dbReference type="Proteomes" id="UP000278426"/>
    </source>
</evidence>
<evidence type="ECO:0000259" key="4">
    <source>
        <dbReference type="Pfam" id="PF06737"/>
    </source>
</evidence>
<keyword evidence="2" id="KW-0175">Coiled coil</keyword>
<accession>A0A3G2KGQ8</accession>
<dbReference type="EMBL" id="MH834615">
    <property type="protein sequence ID" value="AYN58169.1"/>
    <property type="molecule type" value="Genomic_DNA"/>
</dbReference>
<dbReference type="GO" id="GO:0016787">
    <property type="term" value="F:hydrolase activity"/>
    <property type="evidence" value="ECO:0007669"/>
    <property type="project" value="UniProtKB-KW"/>
</dbReference>
<keyword evidence="1" id="KW-0378">Hydrolase</keyword>
<dbReference type="InterPro" id="IPR010618">
    <property type="entry name" value="RPF"/>
</dbReference>
<evidence type="ECO:0000256" key="2">
    <source>
        <dbReference type="SAM" id="Coils"/>
    </source>
</evidence>
<feature type="compositionally biased region" description="Basic and acidic residues" evidence="3">
    <location>
        <begin position="848"/>
        <end position="863"/>
    </location>
</feature>
<evidence type="ECO:0000256" key="3">
    <source>
        <dbReference type="SAM" id="MobiDB-lite"/>
    </source>
</evidence>
<dbReference type="Proteomes" id="UP000278426">
    <property type="component" value="Genome"/>
</dbReference>
<feature type="region of interest" description="Disordered" evidence="3">
    <location>
        <begin position="1073"/>
        <end position="1118"/>
    </location>
</feature>
<name>A0A3G2KGQ8_9CAUD</name>
<sequence length="1590" mass="170202">MPDYDLGRAHGKIVFDVDKRGVRRAEGAMDRMEESAHRVAEGFDEAEKSTSAWEKTNRKAVGTTEAQARALDRYNRIQEEAERAAIERRKAEKELKEILDAGKATEEEIQKAIEKTNKAKGKALQLAKERKKAERDVERAAAGLPTEHETKLKINTKDADRGVDRFFDNVDRRAERSARVIAKLGTGTIKAGAATAGVGALGGLLGVAGSGATGVASIGIFQLGAAIADLSGALGVLPGVVGAGAIAMGTMQLATNRFGEALKDLGTDDFADAIKELAPAAQYVAVELNTLLPVFKNFQKNAEQALFEPLKGVTTELTTTFLPTIQGATNQIANIFGRTGAGLAEWLMKPEQQRDIQNFLSNTVEGFERLSDAAQPLLQAFTDIMTVSGEFLPQIGSEIAEAAKEFAGWIRTMRENGELAAWIRDGIEELKTFLGALKNFGLGLVYIGRIANEFGSGFIALFEKLSQTFLSWTQSVEGQEALTKFFMATSEAARVLMPLLEKLGTLLFGTIGAGLARLGIELAPAFNFLFETLNVGFQDLIQVLINSAPQITQFLTTLGILFVDIIRQVGPHLPALLGSIADLFYKLGLAVGPMASALVQGVTAIINAFNDKWETIAESLKGFAGAVAKAIETGDWSDVIDRITNLFQPLGDAAMQALLETIERWTKDIAQAGLKVMIALADEIIPWIDINAPTWGEKIVKGLLDGMVGAIPVIGPVAKKVLGALSDWFPSSPAKKGPFSGTGWTPYRGKALMEGFAEGILAGGASTQKAVGSAVGGASAGMNSGISDLVKDLTELTSFGRNLLSFVQGISDVVFQTIKFATTDFKTGESTLPKRFVRNVSDEELAKRREDKAYRDSLKEQKESGTGPTGTLSPELQRLLDQTNPGGTGEAAVPLIQKEDGTWTSPNKEWAKLIQRESGGNATITQGIQDANSGGNEAEGLFQITPSTWKAYGGTDFAPNAKAATPQQQAIIAARIIQKNPSGSDWGANLPGREDPEELLRGLTTASATSTTSNPSAKSKAKATGTEETLKPATGLQMEEIGDGFFKDKKTEAVYREIDGSYYNVTDLAVGKDGKPLLNEDGKPIARTSANKSASRPSAPKAREPYGLKPGTDTHGYGNGNADVFPEWVMALADQFGIKASTYKGHQESDRNEPGYAPNPQRLNRGIDWVGPTKNLQAFAEYLETIPDALEQVIWQNPDTGRKTGIAGGKINPGYYPQDTYDVHGGNDPSNIHVHTRQSMSIPLPGEDYVPGETPTSTGDSILDELQKITANTEESSSTEDKMLRQFLDQNPILNELVTAAQDPSSSDEQVQAALGGLQTAIDAQNQMDTPASRYLADQLSGMQSQIMTDRGFGVADNPVDAAQGIANGAMGLVGDVFKIIDDTLKSIESASEISSTLVRGIENTEDIMKIIDNVQSFIQLAGTIAQTVTDGLNFASSIASIAGGAPGGQGAVGGLQAAAAISGIITSVIQSVNAAIDLGQEAYRITSKYYGKFLSYLVGAGEGSLMGDIRFLLDKNDWTLKAWSEDNPEDKRSHQVPTWLRDERSVAEQGGKIRDLNMYIGPGTDPNEAMNEGMWRVMTDQGGVFTSEY</sequence>
<feature type="region of interest" description="Disordered" evidence="3">
    <location>
        <begin position="848"/>
        <end position="874"/>
    </location>
</feature>
<feature type="compositionally biased region" description="Polar residues" evidence="3">
    <location>
        <begin position="864"/>
        <end position="874"/>
    </location>
</feature>
<protein>
    <submittedName>
        <fullName evidence="5">Tape measure protein</fullName>
    </submittedName>
</protein>
<dbReference type="InterPro" id="IPR023346">
    <property type="entry name" value="Lysozyme-like_dom_sf"/>
</dbReference>
<feature type="region of interest" description="Disordered" evidence="3">
    <location>
        <begin position="1143"/>
        <end position="1165"/>
    </location>
</feature>
<dbReference type="Pfam" id="PF06737">
    <property type="entry name" value="Transglycosylas"/>
    <property type="match status" value="1"/>
</dbReference>
<gene>
    <name evidence="5" type="primary">27</name>
    <name evidence="5" type="ORF">SEA_KANDZ_27</name>
</gene>
<reference evidence="5 6" key="1">
    <citation type="submission" date="2018-09" db="EMBL/GenBank/DDBJ databases">
        <authorList>
            <person name="Garlena R.A."/>
            <person name="Russell D.A."/>
            <person name="Pope W.H."/>
            <person name="Jacobs-Sera D."/>
            <person name="Hatfull G.F."/>
        </authorList>
    </citation>
    <scope>NUCLEOTIDE SEQUENCE [LARGE SCALE GENOMIC DNA]</scope>
</reference>
<dbReference type="SUPFAM" id="SSF53955">
    <property type="entry name" value="Lysozyme-like"/>
    <property type="match status" value="1"/>
</dbReference>
<feature type="region of interest" description="Disordered" evidence="3">
    <location>
        <begin position="1005"/>
        <end position="1029"/>
    </location>
</feature>
<feature type="compositionally biased region" description="Low complexity" evidence="3">
    <location>
        <begin position="1005"/>
        <end position="1024"/>
    </location>
</feature>
<feature type="compositionally biased region" description="Basic and acidic residues" evidence="3">
    <location>
        <begin position="1073"/>
        <end position="1084"/>
    </location>
</feature>